<dbReference type="SUPFAM" id="SSF53067">
    <property type="entry name" value="Actin-like ATPase domain"/>
    <property type="match status" value="1"/>
</dbReference>
<sequence>MTADGHPSGSWSIGLDIGGTKVLGVLLDDDATVRGSVRVPTRLGTDGVVAAAAEVVERLCGAAGITPAELAGVGAGVPGLVDPVTGEVSHALNLDIHEHGVRLAPLLAAELQGVPVSVENDLNVAAVGAARVLGLRGDLAFLALGTGVAAGLLLGGELRRGHGGGAGEIGHLPYDSTGPLCPCGQRGCLELYASGSAIDAAWPSRTGRPAAAEVFAAASEGDATAIGIRDRFTDAVAAAVRLLVLTCDVEHVVLGGGVAEVGAPLLDAVCRQVRAQADGSPFLRSFRIADRVQVVPGGVPVAPIGAALTARGAVRRRSSVEPVGS</sequence>
<evidence type="ECO:0000256" key="1">
    <source>
        <dbReference type="ARBA" id="ARBA00006479"/>
    </source>
</evidence>
<keyword evidence="2" id="KW-0418">Kinase</keyword>
<dbReference type="InterPro" id="IPR000600">
    <property type="entry name" value="ROK"/>
</dbReference>
<keyword evidence="3" id="KW-1185">Reference proteome</keyword>
<protein>
    <submittedName>
        <fullName evidence="2">Sugar kinase of the NBD/HSP70 family, may contain an N-terminal HTH domain</fullName>
    </submittedName>
</protein>
<dbReference type="PANTHER" id="PTHR18964:SF149">
    <property type="entry name" value="BIFUNCTIONAL UDP-N-ACETYLGLUCOSAMINE 2-EPIMERASE_N-ACETYLMANNOSAMINE KINASE"/>
    <property type="match status" value="1"/>
</dbReference>
<proteinExistence type="inferred from homology"/>
<accession>A0A286GXK8</accession>
<dbReference type="AlphaFoldDB" id="A0A286GXK8"/>
<dbReference type="Proteomes" id="UP000219482">
    <property type="component" value="Unassembled WGS sequence"/>
</dbReference>
<dbReference type="Pfam" id="PF00480">
    <property type="entry name" value="ROK"/>
    <property type="match status" value="1"/>
</dbReference>
<dbReference type="PANTHER" id="PTHR18964">
    <property type="entry name" value="ROK (REPRESSOR, ORF, KINASE) FAMILY"/>
    <property type="match status" value="1"/>
</dbReference>
<evidence type="ECO:0000313" key="3">
    <source>
        <dbReference type="Proteomes" id="UP000219482"/>
    </source>
</evidence>
<dbReference type="RefSeq" id="WP_200814723.1">
    <property type="nucleotide sequence ID" value="NZ_OCNK01000003.1"/>
</dbReference>
<reference evidence="3" key="1">
    <citation type="submission" date="2017-09" db="EMBL/GenBank/DDBJ databases">
        <authorList>
            <person name="Varghese N."/>
            <person name="Submissions S."/>
        </authorList>
    </citation>
    <scope>NUCLEOTIDE SEQUENCE [LARGE SCALE GENOMIC DNA]</scope>
    <source>
        <strain evidence="3">DSM 44270</strain>
    </source>
</reference>
<keyword evidence="2" id="KW-0808">Transferase</keyword>
<evidence type="ECO:0000313" key="2">
    <source>
        <dbReference type="EMBL" id="SOE00277.1"/>
    </source>
</evidence>
<dbReference type="InterPro" id="IPR043129">
    <property type="entry name" value="ATPase_NBD"/>
</dbReference>
<dbReference type="EMBL" id="OCNK01000003">
    <property type="protein sequence ID" value="SOE00277.1"/>
    <property type="molecule type" value="Genomic_DNA"/>
</dbReference>
<name>A0A286GXK8_9ACTN</name>
<dbReference type="GO" id="GO:0016301">
    <property type="term" value="F:kinase activity"/>
    <property type="evidence" value="ECO:0007669"/>
    <property type="project" value="UniProtKB-KW"/>
</dbReference>
<gene>
    <name evidence="2" type="ORF">SAMN06272739_2512</name>
</gene>
<dbReference type="Gene3D" id="3.30.420.40">
    <property type="match status" value="2"/>
</dbReference>
<organism evidence="2 3">
    <name type="scientific">Blastococcus haudaquaticus</name>
    <dbReference type="NCBI Taxonomy" id="1938745"/>
    <lineage>
        <taxon>Bacteria</taxon>
        <taxon>Bacillati</taxon>
        <taxon>Actinomycetota</taxon>
        <taxon>Actinomycetes</taxon>
        <taxon>Geodermatophilales</taxon>
        <taxon>Geodermatophilaceae</taxon>
        <taxon>Blastococcus</taxon>
    </lineage>
</organism>
<comment type="similarity">
    <text evidence="1">Belongs to the ROK (NagC/XylR) family.</text>
</comment>